<proteinExistence type="predicted"/>
<organism evidence="1">
    <name type="scientific">Hellea balneolensis</name>
    <dbReference type="NCBI Taxonomy" id="287478"/>
    <lineage>
        <taxon>Bacteria</taxon>
        <taxon>Pseudomonadati</taxon>
        <taxon>Pseudomonadota</taxon>
        <taxon>Alphaproteobacteria</taxon>
        <taxon>Maricaulales</taxon>
        <taxon>Robiginitomaculaceae</taxon>
        <taxon>Hellea</taxon>
    </lineage>
</organism>
<sequence>MKKTKPYTLPPKPPLPAGIQVAIDCLPFTSIFEEHGEELFKRGWCGHQDGNGNLYVDPVVINLLDFTIRPPHWRRHSRELICVPLSLSNGDGGFGYVRKDGRAHFAQFPYDNDCMPFANGVFVGYENGKVVYMNENFEAVQRTDYVYADPFNKNLSKVCRLKPKKNYDGEHFEWRGGQCGYIGTDYEIVVPLIHPYENTPRPTGGKYDGDDPTGIEARMVDTLYTQLGKDVPLEAVFLKDGCNFGNESDLEQMCVKKFSEVPKNFRKKGHSIREVILRLDDQTYYRGLVVYNGRGGGLSDWERQFYWKTIEQIGPPRE</sequence>
<comment type="caution">
    <text evidence="1">The sequence shown here is derived from an EMBL/GenBank/DDBJ whole genome shotgun (WGS) entry which is preliminary data.</text>
</comment>
<name>A0A7C3C5G0_9PROT</name>
<evidence type="ECO:0008006" key="2">
    <source>
        <dbReference type="Google" id="ProtNLM"/>
    </source>
</evidence>
<evidence type="ECO:0000313" key="1">
    <source>
        <dbReference type="EMBL" id="HFB54868.1"/>
    </source>
</evidence>
<gene>
    <name evidence="1" type="ORF">ENJ46_03005</name>
</gene>
<accession>A0A7C3C5G0</accession>
<dbReference type="EMBL" id="DRMN01000197">
    <property type="protein sequence ID" value="HFB54868.1"/>
    <property type="molecule type" value="Genomic_DNA"/>
</dbReference>
<dbReference type="Proteomes" id="UP000886042">
    <property type="component" value="Unassembled WGS sequence"/>
</dbReference>
<protein>
    <recommendedName>
        <fullName evidence="2">WG repeat-containing protein</fullName>
    </recommendedName>
</protein>
<dbReference type="AlphaFoldDB" id="A0A7C3C5G0"/>
<reference evidence="1" key="1">
    <citation type="journal article" date="2020" name="mSystems">
        <title>Genome- and Community-Level Interaction Insights into Carbon Utilization and Element Cycling Functions of Hydrothermarchaeota in Hydrothermal Sediment.</title>
        <authorList>
            <person name="Zhou Z."/>
            <person name="Liu Y."/>
            <person name="Xu W."/>
            <person name="Pan J."/>
            <person name="Luo Z.H."/>
            <person name="Li M."/>
        </authorList>
    </citation>
    <scope>NUCLEOTIDE SEQUENCE [LARGE SCALE GENOMIC DNA]</scope>
    <source>
        <strain evidence="1">HyVt-489</strain>
    </source>
</reference>